<dbReference type="AlphaFoldDB" id="A0A261VR57"/>
<evidence type="ECO:0000259" key="3">
    <source>
        <dbReference type="PROSITE" id="PS51186"/>
    </source>
</evidence>
<comment type="caution">
    <text evidence="4">The sequence shown here is derived from an EMBL/GenBank/DDBJ whole genome shotgun (WGS) entry which is preliminary data.</text>
</comment>
<evidence type="ECO:0000256" key="2">
    <source>
        <dbReference type="ARBA" id="ARBA00023315"/>
    </source>
</evidence>
<feature type="domain" description="N-acetyltransferase" evidence="3">
    <location>
        <begin position="12"/>
        <end position="175"/>
    </location>
</feature>
<sequence length="190" mass="20687">MTTRAQRNPADVELRPVAEHDSVAELTGLLHRAYARLADMGLRYKATYQSEAVTRQRIAQGECYVAVHAGALVGTIVFKPKERAAGSAWLDRPDIAMLAQFGVDPAWQAVGLGTRLMDLVERRAAQTGAAEIALDTAEPATHLVQWYARRGYRFIEHVTWQHANYRSVIMSKPMASLIAAGRGSSAGGAA</sequence>
<dbReference type="CDD" id="cd04301">
    <property type="entry name" value="NAT_SF"/>
    <property type="match status" value="1"/>
</dbReference>
<dbReference type="InterPro" id="IPR050832">
    <property type="entry name" value="Bact_Acetyltransf"/>
</dbReference>
<dbReference type="EMBL" id="NEVT01000006">
    <property type="protein sequence ID" value="OZI76585.1"/>
    <property type="molecule type" value="Genomic_DNA"/>
</dbReference>
<dbReference type="SUPFAM" id="SSF55729">
    <property type="entry name" value="Acyl-CoA N-acyltransferases (Nat)"/>
    <property type="match status" value="1"/>
</dbReference>
<dbReference type="InterPro" id="IPR016181">
    <property type="entry name" value="Acyl_CoA_acyltransferase"/>
</dbReference>
<evidence type="ECO:0000313" key="5">
    <source>
        <dbReference type="Proteomes" id="UP000215633"/>
    </source>
</evidence>
<gene>
    <name evidence="4" type="ORF">CAL24_15845</name>
</gene>
<dbReference type="InterPro" id="IPR000182">
    <property type="entry name" value="GNAT_dom"/>
</dbReference>
<evidence type="ECO:0000256" key="1">
    <source>
        <dbReference type="ARBA" id="ARBA00022679"/>
    </source>
</evidence>
<dbReference type="Pfam" id="PF00583">
    <property type="entry name" value="Acetyltransf_1"/>
    <property type="match status" value="1"/>
</dbReference>
<dbReference type="RefSeq" id="WP_094807171.1">
    <property type="nucleotide sequence ID" value="NZ_NEVT01000006.1"/>
</dbReference>
<keyword evidence="1 4" id="KW-0808">Transferase</keyword>
<keyword evidence="2" id="KW-0012">Acyltransferase</keyword>
<evidence type="ECO:0000313" key="4">
    <source>
        <dbReference type="EMBL" id="OZI76585.1"/>
    </source>
</evidence>
<name>A0A261VR57_9BORD</name>
<dbReference type="Proteomes" id="UP000215633">
    <property type="component" value="Unassembled WGS sequence"/>
</dbReference>
<proteinExistence type="predicted"/>
<dbReference type="GO" id="GO:0016747">
    <property type="term" value="F:acyltransferase activity, transferring groups other than amino-acyl groups"/>
    <property type="evidence" value="ECO:0007669"/>
    <property type="project" value="InterPro"/>
</dbReference>
<dbReference type="Gene3D" id="3.40.630.30">
    <property type="match status" value="1"/>
</dbReference>
<organism evidence="4 5">
    <name type="scientific">Bordetella genomosp. 2</name>
    <dbReference type="NCBI Taxonomy" id="1983456"/>
    <lineage>
        <taxon>Bacteria</taxon>
        <taxon>Pseudomonadati</taxon>
        <taxon>Pseudomonadota</taxon>
        <taxon>Betaproteobacteria</taxon>
        <taxon>Burkholderiales</taxon>
        <taxon>Alcaligenaceae</taxon>
        <taxon>Bordetella</taxon>
    </lineage>
</organism>
<dbReference type="PANTHER" id="PTHR43877">
    <property type="entry name" value="AMINOALKYLPHOSPHONATE N-ACETYLTRANSFERASE-RELATED-RELATED"/>
    <property type="match status" value="1"/>
</dbReference>
<dbReference type="PANTHER" id="PTHR43877:SF2">
    <property type="entry name" value="AMINOALKYLPHOSPHONATE N-ACETYLTRANSFERASE-RELATED"/>
    <property type="match status" value="1"/>
</dbReference>
<protein>
    <submittedName>
        <fullName evidence="4">GNAT family N-acetyltransferase</fullName>
    </submittedName>
</protein>
<accession>A0A261VR57</accession>
<keyword evidence="5" id="KW-1185">Reference proteome</keyword>
<dbReference type="PROSITE" id="PS51186">
    <property type="entry name" value="GNAT"/>
    <property type="match status" value="1"/>
</dbReference>
<reference evidence="5" key="1">
    <citation type="submission" date="2017-05" db="EMBL/GenBank/DDBJ databases">
        <title>Complete and WGS of Bordetella genogroups.</title>
        <authorList>
            <person name="Spilker T."/>
            <person name="Lipuma J."/>
        </authorList>
    </citation>
    <scope>NUCLEOTIDE SEQUENCE [LARGE SCALE GENOMIC DNA]</scope>
    <source>
        <strain evidence="5">AU8256</strain>
    </source>
</reference>